<gene>
    <name evidence="2" type="ORF">FEZ08_09015</name>
</gene>
<dbReference type="InterPro" id="IPR036388">
    <property type="entry name" value="WH-like_DNA-bd_sf"/>
</dbReference>
<sequence length="147" mass="16937">MRNQEFIFGAMFQYSNKLQNIGDRVFGDISMKQWFLLAAIHAIALEHPGLSEVADFIGYSRQNVKKIALQLESAGLVVLQKDKDDKRFTRISMTPACHQYLKTREPDEERLMKQLFRNFSATELDVLAQLMYKLGDNITTMDAEISK</sequence>
<reference evidence="2 3" key="1">
    <citation type="submission" date="2019-05" db="EMBL/GenBank/DDBJ databases">
        <title>Culicoidintestinum kansasii gen. nov., sp. nov. from the gastrointestinal tract of the biting midge, Culicoides sonorensis.</title>
        <authorList>
            <person name="Neupane S."/>
            <person name="Ghosh A."/>
            <person name="Gunther S."/>
            <person name="Martin K."/>
            <person name="Zurek L."/>
        </authorList>
    </citation>
    <scope>NUCLEOTIDE SEQUENCE [LARGE SCALE GENOMIC DNA]</scope>
    <source>
        <strain evidence="2 3">CS-1</strain>
    </source>
</reference>
<dbReference type="Proteomes" id="UP000306912">
    <property type="component" value="Unassembled WGS sequence"/>
</dbReference>
<organism evidence="2 3">
    <name type="scientific">Culicoidibacter larvae</name>
    <dbReference type="NCBI Taxonomy" id="2579976"/>
    <lineage>
        <taxon>Bacteria</taxon>
        <taxon>Bacillati</taxon>
        <taxon>Bacillota</taxon>
        <taxon>Culicoidibacteria</taxon>
        <taxon>Culicoidibacterales</taxon>
        <taxon>Culicoidibacteraceae</taxon>
        <taxon>Culicoidibacter</taxon>
    </lineage>
</organism>
<evidence type="ECO:0000313" key="3">
    <source>
        <dbReference type="Proteomes" id="UP000306912"/>
    </source>
</evidence>
<dbReference type="Gene3D" id="1.10.10.10">
    <property type="entry name" value="Winged helix-like DNA-binding domain superfamily/Winged helix DNA-binding domain"/>
    <property type="match status" value="1"/>
</dbReference>
<dbReference type="InterPro" id="IPR000835">
    <property type="entry name" value="HTH_MarR-typ"/>
</dbReference>
<comment type="caution">
    <text evidence="2">The sequence shown here is derived from an EMBL/GenBank/DDBJ whole genome shotgun (WGS) entry which is preliminary data.</text>
</comment>
<dbReference type="PROSITE" id="PS50995">
    <property type="entry name" value="HTH_MARR_2"/>
    <property type="match status" value="1"/>
</dbReference>
<proteinExistence type="predicted"/>
<protein>
    <submittedName>
        <fullName evidence="2">MarR family transcriptional regulator</fullName>
    </submittedName>
</protein>
<dbReference type="EMBL" id="VBWP01000008">
    <property type="protein sequence ID" value="TLG72518.1"/>
    <property type="molecule type" value="Genomic_DNA"/>
</dbReference>
<evidence type="ECO:0000313" key="2">
    <source>
        <dbReference type="EMBL" id="TLG72518.1"/>
    </source>
</evidence>
<feature type="domain" description="HTH marR-type" evidence="1">
    <location>
        <begin position="4"/>
        <end position="136"/>
    </location>
</feature>
<keyword evidence="3" id="KW-1185">Reference proteome</keyword>
<dbReference type="SUPFAM" id="SSF46785">
    <property type="entry name" value="Winged helix' DNA-binding domain"/>
    <property type="match status" value="1"/>
</dbReference>
<dbReference type="PANTHER" id="PTHR33164:SF58">
    <property type="entry name" value="DNA-BINDING TRANSCRIPTIONAL REPRESSOR SCOC"/>
    <property type="match status" value="1"/>
</dbReference>
<dbReference type="GO" id="GO:0006950">
    <property type="term" value="P:response to stress"/>
    <property type="evidence" value="ECO:0007669"/>
    <property type="project" value="TreeGrafter"/>
</dbReference>
<accession>A0A5R8QB23</accession>
<name>A0A5R8QB23_9FIRM</name>
<dbReference type="InParanoid" id="A0A5R8QB23"/>
<evidence type="ECO:0000259" key="1">
    <source>
        <dbReference type="PROSITE" id="PS50995"/>
    </source>
</evidence>
<dbReference type="InterPro" id="IPR039422">
    <property type="entry name" value="MarR/SlyA-like"/>
</dbReference>
<dbReference type="PRINTS" id="PR00598">
    <property type="entry name" value="HTHMARR"/>
</dbReference>
<dbReference type="RefSeq" id="WP_138191557.1">
    <property type="nucleotide sequence ID" value="NZ_VBWP01000008.1"/>
</dbReference>
<dbReference type="AlphaFoldDB" id="A0A5R8QB23"/>
<dbReference type="PANTHER" id="PTHR33164">
    <property type="entry name" value="TRANSCRIPTIONAL REGULATOR, MARR FAMILY"/>
    <property type="match status" value="1"/>
</dbReference>
<dbReference type="OrthoDB" id="1755545at2"/>
<dbReference type="InterPro" id="IPR036390">
    <property type="entry name" value="WH_DNA-bd_sf"/>
</dbReference>
<dbReference type="SMART" id="SM00347">
    <property type="entry name" value="HTH_MARR"/>
    <property type="match status" value="1"/>
</dbReference>
<dbReference type="GO" id="GO:0003700">
    <property type="term" value="F:DNA-binding transcription factor activity"/>
    <property type="evidence" value="ECO:0007669"/>
    <property type="project" value="InterPro"/>
</dbReference>